<evidence type="ECO:0000259" key="1">
    <source>
        <dbReference type="PROSITE" id="PS50013"/>
    </source>
</evidence>
<dbReference type="Proteomes" id="UP001194580">
    <property type="component" value="Unassembled WGS sequence"/>
</dbReference>
<dbReference type="SMART" id="SM00298">
    <property type="entry name" value="CHROMO"/>
    <property type="match status" value="1"/>
</dbReference>
<evidence type="ECO:0000313" key="2">
    <source>
        <dbReference type="EMBL" id="KAG0266569.1"/>
    </source>
</evidence>
<gene>
    <name evidence="2" type="ORF">BGZ95_003032</name>
</gene>
<proteinExistence type="predicted"/>
<dbReference type="EMBL" id="JAAAIL010001671">
    <property type="protein sequence ID" value="KAG0266569.1"/>
    <property type="molecule type" value="Genomic_DNA"/>
</dbReference>
<reference evidence="2" key="1">
    <citation type="journal article" date="2020" name="Fungal Divers.">
        <title>Resolving the Mortierellaceae phylogeny through synthesis of multi-gene phylogenetics and phylogenomics.</title>
        <authorList>
            <person name="Vandepol N."/>
            <person name="Liber J."/>
            <person name="Desiro A."/>
            <person name="Na H."/>
            <person name="Kennedy M."/>
            <person name="Barry K."/>
            <person name="Grigoriev I.V."/>
            <person name="Miller A.N."/>
            <person name="O'Donnell K."/>
            <person name="Stajich J.E."/>
            <person name="Bonito G."/>
        </authorList>
    </citation>
    <scope>NUCLEOTIDE SEQUENCE</scope>
    <source>
        <strain evidence="2">NRRL 28262</strain>
    </source>
</reference>
<dbReference type="AlphaFoldDB" id="A0AAD4H1N1"/>
<dbReference type="Pfam" id="PF00385">
    <property type="entry name" value="Chromo"/>
    <property type="match status" value="1"/>
</dbReference>
<dbReference type="SUPFAM" id="SSF54160">
    <property type="entry name" value="Chromo domain-like"/>
    <property type="match status" value="1"/>
</dbReference>
<name>A0AAD4H1N1_9FUNG</name>
<keyword evidence="3" id="KW-1185">Reference proteome</keyword>
<protein>
    <recommendedName>
        <fullName evidence="1">Chromo domain-containing protein</fullName>
    </recommendedName>
</protein>
<feature type="domain" description="Chromo" evidence="1">
    <location>
        <begin position="49"/>
        <end position="102"/>
    </location>
</feature>
<accession>A0AAD4H1N1</accession>
<dbReference type="InterPro" id="IPR000953">
    <property type="entry name" value="Chromo/chromo_shadow_dom"/>
</dbReference>
<dbReference type="PROSITE" id="PS50013">
    <property type="entry name" value="CHROMO_2"/>
    <property type="match status" value="1"/>
</dbReference>
<comment type="caution">
    <text evidence="2">The sequence shown here is derived from an EMBL/GenBank/DDBJ whole genome shotgun (WGS) entry which is preliminary data.</text>
</comment>
<dbReference type="Gene3D" id="2.40.50.40">
    <property type="match status" value="1"/>
</dbReference>
<dbReference type="InterPro" id="IPR016197">
    <property type="entry name" value="Chromo-like_dom_sf"/>
</dbReference>
<evidence type="ECO:0000313" key="3">
    <source>
        <dbReference type="Proteomes" id="UP001194580"/>
    </source>
</evidence>
<dbReference type="InterPro" id="IPR023780">
    <property type="entry name" value="Chromo_domain"/>
</dbReference>
<sequence length="102" mass="11967">MQAVVPSFKVKVKDARSILRLQENFLRLTVSGLGAEQDHEMANNDGQEYEIERILVHRGEGESLEYHVLWKGYDISHSTWEVTLQFNHQRTIETYWNSLTTF</sequence>
<organism evidence="2 3">
    <name type="scientific">Linnemannia exigua</name>
    <dbReference type="NCBI Taxonomy" id="604196"/>
    <lineage>
        <taxon>Eukaryota</taxon>
        <taxon>Fungi</taxon>
        <taxon>Fungi incertae sedis</taxon>
        <taxon>Mucoromycota</taxon>
        <taxon>Mortierellomycotina</taxon>
        <taxon>Mortierellomycetes</taxon>
        <taxon>Mortierellales</taxon>
        <taxon>Mortierellaceae</taxon>
        <taxon>Linnemannia</taxon>
    </lineage>
</organism>